<proteinExistence type="predicted"/>
<dbReference type="Proteomes" id="UP000198728">
    <property type="component" value="Unassembled WGS sequence"/>
</dbReference>
<accession>A0A1I1EF06</accession>
<dbReference type="AlphaFoldDB" id="A0A1I1EF06"/>
<keyword evidence="2" id="KW-1185">Reference proteome</keyword>
<dbReference type="EMBL" id="FOLG01000001">
    <property type="protein sequence ID" value="SFB83908.1"/>
    <property type="molecule type" value="Genomic_DNA"/>
</dbReference>
<evidence type="ECO:0008006" key="3">
    <source>
        <dbReference type="Google" id="ProtNLM"/>
    </source>
</evidence>
<dbReference type="OrthoDB" id="7205167at2"/>
<name>A0A1I1EF06_9RHOB</name>
<dbReference type="RefSeq" id="WP_093359260.1">
    <property type="nucleotide sequence ID" value="NZ_FOLG01000001.1"/>
</dbReference>
<evidence type="ECO:0000313" key="2">
    <source>
        <dbReference type="Proteomes" id="UP000198728"/>
    </source>
</evidence>
<gene>
    <name evidence="1" type="ORF">SAMN04488094_101714</name>
</gene>
<reference evidence="1 2" key="1">
    <citation type="submission" date="2016-10" db="EMBL/GenBank/DDBJ databases">
        <authorList>
            <person name="de Groot N.N."/>
        </authorList>
    </citation>
    <scope>NUCLEOTIDE SEQUENCE [LARGE SCALE GENOMIC DNA]</scope>
    <source>
        <strain evidence="1 2">DSM 19548</strain>
    </source>
</reference>
<sequence length="78" mass="8878">MDHKHPLIEAQAQEDRPIVYIRPVAVTDLPVELRQQAEGVENLYAVHDEQGQRLALVQGRELAFVLARQNDMTPVNVH</sequence>
<organism evidence="1 2">
    <name type="scientific">Tropicimonas isoalkanivorans</name>
    <dbReference type="NCBI Taxonomy" id="441112"/>
    <lineage>
        <taxon>Bacteria</taxon>
        <taxon>Pseudomonadati</taxon>
        <taxon>Pseudomonadota</taxon>
        <taxon>Alphaproteobacteria</taxon>
        <taxon>Rhodobacterales</taxon>
        <taxon>Roseobacteraceae</taxon>
        <taxon>Tropicimonas</taxon>
    </lineage>
</organism>
<evidence type="ECO:0000313" key="1">
    <source>
        <dbReference type="EMBL" id="SFB83908.1"/>
    </source>
</evidence>
<dbReference type="STRING" id="441112.SAMN04488094_101714"/>
<dbReference type="InterPro" id="IPR009531">
    <property type="entry name" value="DUF1150"/>
</dbReference>
<dbReference type="Pfam" id="PF06620">
    <property type="entry name" value="DUF1150"/>
    <property type="match status" value="1"/>
</dbReference>
<protein>
    <recommendedName>
        <fullName evidence="3">DUF1150 family protein</fullName>
    </recommendedName>
</protein>